<dbReference type="AlphaFoldDB" id="A0A3A2ZLQ4"/>
<reference evidence="4" key="1">
    <citation type="submission" date="2017-02" db="EMBL/GenBank/DDBJ databases">
        <authorList>
            <person name="Tafer H."/>
            <person name="Lopandic K."/>
        </authorList>
    </citation>
    <scope>NUCLEOTIDE SEQUENCE [LARGE SCALE GENOMIC DNA]</scope>
    <source>
        <strain evidence="4">CBS 366.77</strain>
    </source>
</reference>
<comment type="caution">
    <text evidence="3">The sequence shown here is derived from an EMBL/GenBank/DDBJ whole genome shotgun (WGS) entry which is preliminary data.</text>
</comment>
<evidence type="ECO:0000313" key="3">
    <source>
        <dbReference type="EMBL" id="RJE18091.1"/>
    </source>
</evidence>
<dbReference type="InterPro" id="IPR000683">
    <property type="entry name" value="Gfo/Idh/MocA-like_OxRdtase_N"/>
</dbReference>
<dbReference type="PANTHER" id="PTHR43708:SF1">
    <property type="entry name" value="GALACTOSE_LACTOSE METABOLISM REGULATORY PROTEIN GAL80"/>
    <property type="match status" value="1"/>
</dbReference>
<dbReference type="InterPro" id="IPR055080">
    <property type="entry name" value="Gal80p-like_C"/>
</dbReference>
<dbReference type="SUPFAM" id="SSF55347">
    <property type="entry name" value="Glyceraldehyde-3-phosphate dehydrogenase-like, C-terminal domain"/>
    <property type="match status" value="1"/>
</dbReference>
<dbReference type="InterPro" id="IPR036291">
    <property type="entry name" value="NAD(P)-bd_dom_sf"/>
</dbReference>
<dbReference type="PANTHER" id="PTHR43708">
    <property type="entry name" value="CONSERVED EXPRESSED OXIDOREDUCTASE (EUROFUNG)"/>
    <property type="match status" value="1"/>
</dbReference>
<dbReference type="Gene3D" id="3.30.360.10">
    <property type="entry name" value="Dihydrodipicolinate Reductase, domain 2"/>
    <property type="match status" value="1"/>
</dbReference>
<evidence type="ECO:0000259" key="2">
    <source>
        <dbReference type="Pfam" id="PF22685"/>
    </source>
</evidence>
<dbReference type="EMBL" id="MVGC01000627">
    <property type="protein sequence ID" value="RJE18091.1"/>
    <property type="molecule type" value="Genomic_DNA"/>
</dbReference>
<dbReference type="OrthoDB" id="64915at2759"/>
<dbReference type="Proteomes" id="UP000266188">
    <property type="component" value="Unassembled WGS sequence"/>
</dbReference>
<proteinExistence type="predicted"/>
<dbReference type="Pfam" id="PF22685">
    <property type="entry name" value="Gal80p_C-like"/>
    <property type="match status" value="1"/>
</dbReference>
<accession>A0A3A2ZLQ4</accession>
<dbReference type="Pfam" id="PF01408">
    <property type="entry name" value="GFO_IDH_MocA"/>
    <property type="match status" value="1"/>
</dbReference>
<evidence type="ECO:0000313" key="4">
    <source>
        <dbReference type="Proteomes" id="UP000266188"/>
    </source>
</evidence>
<name>A0A3A2ZLQ4_9EURO</name>
<dbReference type="InterPro" id="IPR051317">
    <property type="entry name" value="Gfo/Idh/MocA_oxidoreduct"/>
</dbReference>
<dbReference type="Gene3D" id="3.40.50.720">
    <property type="entry name" value="NAD(P)-binding Rossmann-like Domain"/>
    <property type="match status" value="1"/>
</dbReference>
<protein>
    <submittedName>
        <fullName evidence="3">Uncharacterized protein</fullName>
    </submittedName>
</protein>
<dbReference type="GO" id="GO:0000166">
    <property type="term" value="F:nucleotide binding"/>
    <property type="evidence" value="ECO:0007669"/>
    <property type="project" value="InterPro"/>
</dbReference>
<dbReference type="STRING" id="2070753.A0A3A2ZLQ4"/>
<dbReference type="SUPFAM" id="SSF51735">
    <property type="entry name" value="NAD(P)-binding Rossmann-fold domains"/>
    <property type="match status" value="1"/>
</dbReference>
<organism evidence="3 4">
    <name type="scientific">Aspergillus sclerotialis</name>
    <dbReference type="NCBI Taxonomy" id="2070753"/>
    <lineage>
        <taxon>Eukaryota</taxon>
        <taxon>Fungi</taxon>
        <taxon>Dikarya</taxon>
        <taxon>Ascomycota</taxon>
        <taxon>Pezizomycotina</taxon>
        <taxon>Eurotiomycetes</taxon>
        <taxon>Eurotiomycetidae</taxon>
        <taxon>Eurotiales</taxon>
        <taxon>Aspergillaceae</taxon>
        <taxon>Aspergillus</taxon>
        <taxon>Aspergillus subgen. Polypaecilum</taxon>
    </lineage>
</organism>
<feature type="domain" description="Gal80p-like C-terminal" evidence="2">
    <location>
        <begin position="148"/>
        <end position="303"/>
    </location>
</feature>
<feature type="domain" description="Gfo/Idh/MocA-like oxidoreductase N-terminal" evidence="1">
    <location>
        <begin position="23"/>
        <end position="127"/>
    </location>
</feature>
<evidence type="ECO:0000259" key="1">
    <source>
        <dbReference type="Pfam" id="PF01408"/>
    </source>
</evidence>
<sequence length="390" mass="41805">MPNPLLPLRTALIGLSSTSATSWASETHLPTLLQSGNFALTALSISSIAAAKSAIKTYNLPPSTKAYGTPEDLANDPDIDLVICNTRVDKHFETVLPSIRAGKQVYIEWPIARNLKEVEVLIDVARAAAAAGNGAGRVAVGLQGRFAPPVVKVGELLKGGHLGKLLSSEVRAFGGTKDREVLSAGLKYFLDGDVGGNVVTIGFGHVIDFVQSVVGDIIPGSESVHFQNQRPEVRIRDPQSGSIIETIRSNVPDLISLHGYLPETSHVSRKASLIAYFTRGQPYPGDPSLSWTLNCEFGTIRLTAPAGISLGADAYAEPVTIEVHRFETGEVEQVPWTWSEAQAKVSVKARSVQSCLVSFAEGREDGYVSLEDAAHRASQIQGWLDSWEGN</sequence>
<keyword evidence="4" id="KW-1185">Reference proteome</keyword>
<gene>
    <name evidence="3" type="ORF">PHISCL_09571</name>
</gene>